<proteinExistence type="predicted"/>
<dbReference type="AlphaFoldDB" id="S3DYX5"/>
<evidence type="ECO:0000256" key="1">
    <source>
        <dbReference type="SAM" id="SignalP"/>
    </source>
</evidence>
<keyword evidence="3" id="KW-1185">Reference proteome</keyword>
<dbReference type="GeneID" id="19468352"/>
<dbReference type="RefSeq" id="XP_008076456.1">
    <property type="nucleotide sequence ID" value="XM_008078265.1"/>
</dbReference>
<dbReference type="EMBL" id="KE145352">
    <property type="protein sequence ID" value="EPE37141.1"/>
    <property type="molecule type" value="Genomic_DNA"/>
</dbReference>
<dbReference type="OrthoDB" id="2507450at2759"/>
<sequence length="155" mass="16218">MLSSPISLVFLALATGALASVNEVLPRMDLGMELEMREEFAVFPRAGETNFQTFTAALLSKVADPVIANGGSDPTKPFTCNGDTFSTLTDALKRSCSNQKNDCAKAVNDALSSKTDGGLQVSDCDAQEKECNSAGAGGLASKDLQDGKADQLVFC</sequence>
<organism evidence="2 3">
    <name type="scientific">Glarea lozoyensis (strain ATCC 20868 / MF5171)</name>
    <dbReference type="NCBI Taxonomy" id="1116229"/>
    <lineage>
        <taxon>Eukaryota</taxon>
        <taxon>Fungi</taxon>
        <taxon>Dikarya</taxon>
        <taxon>Ascomycota</taxon>
        <taxon>Pezizomycotina</taxon>
        <taxon>Leotiomycetes</taxon>
        <taxon>Helotiales</taxon>
        <taxon>Helotiaceae</taxon>
        <taxon>Glarea</taxon>
    </lineage>
</organism>
<feature type="signal peptide" evidence="1">
    <location>
        <begin position="1"/>
        <end position="19"/>
    </location>
</feature>
<reference evidence="2 3" key="1">
    <citation type="journal article" date="2013" name="BMC Genomics">
        <title>Genomics-driven discovery of the pneumocandin biosynthetic gene cluster in the fungus Glarea lozoyensis.</title>
        <authorList>
            <person name="Chen L."/>
            <person name="Yue Q."/>
            <person name="Zhang X."/>
            <person name="Xiang M."/>
            <person name="Wang C."/>
            <person name="Li S."/>
            <person name="Che Y."/>
            <person name="Ortiz-Lopez F.J."/>
            <person name="Bills G.F."/>
            <person name="Liu X."/>
            <person name="An Z."/>
        </authorList>
    </citation>
    <scope>NUCLEOTIDE SEQUENCE [LARGE SCALE GENOMIC DNA]</scope>
    <source>
        <strain evidence="3">ATCC 20868 / MF5171</strain>
    </source>
</reference>
<gene>
    <name evidence="2" type="ORF">GLAREA_09304</name>
</gene>
<dbReference type="Proteomes" id="UP000016922">
    <property type="component" value="Unassembled WGS sequence"/>
</dbReference>
<dbReference type="STRING" id="1116229.S3DYX5"/>
<protein>
    <submittedName>
        <fullName evidence="2">Uncharacterized protein</fullName>
    </submittedName>
</protein>
<evidence type="ECO:0000313" key="2">
    <source>
        <dbReference type="EMBL" id="EPE37141.1"/>
    </source>
</evidence>
<feature type="chain" id="PRO_5004519962" evidence="1">
    <location>
        <begin position="20"/>
        <end position="155"/>
    </location>
</feature>
<dbReference type="KEGG" id="glz:GLAREA_09304"/>
<accession>S3DYX5</accession>
<evidence type="ECO:0000313" key="3">
    <source>
        <dbReference type="Proteomes" id="UP000016922"/>
    </source>
</evidence>
<dbReference type="HOGENOM" id="CLU_096894_3_0_1"/>
<dbReference type="OMA" id="SCASMAN"/>
<name>S3DYX5_GLAL2</name>
<keyword evidence="1" id="KW-0732">Signal</keyword>